<dbReference type="PANTHER" id="PTHR33337">
    <property type="entry name" value="GFA DOMAIN-CONTAINING PROTEIN"/>
    <property type="match status" value="1"/>
</dbReference>
<keyword evidence="2" id="KW-0479">Metal-binding</keyword>
<evidence type="ECO:0000313" key="6">
    <source>
        <dbReference type="EMBL" id="EMD83066.1"/>
    </source>
</evidence>
<reference evidence="6 7" key="1">
    <citation type="journal article" date="2013" name="Genome Announc.">
        <title>Draft Genome Sequence of Strain JLT2015T, Belonging to the Family Sphingomonadaceae of the Alphaproteobacteria.</title>
        <authorList>
            <person name="Tang K."/>
            <person name="Liu K."/>
            <person name="Li S."/>
            <person name="Jiao N."/>
        </authorList>
    </citation>
    <scope>NUCLEOTIDE SEQUENCE [LARGE SCALE GENOMIC DNA]</scope>
    <source>
        <strain evidence="6 7">JLT2015</strain>
    </source>
</reference>
<dbReference type="AlphaFoldDB" id="M2TMV1"/>
<organism evidence="6 7">
    <name type="scientific">Pacificimonas flava</name>
    <dbReference type="NCBI Taxonomy" id="1234595"/>
    <lineage>
        <taxon>Bacteria</taxon>
        <taxon>Pseudomonadati</taxon>
        <taxon>Pseudomonadota</taxon>
        <taxon>Alphaproteobacteria</taxon>
        <taxon>Sphingomonadales</taxon>
        <taxon>Sphingosinicellaceae</taxon>
        <taxon>Pacificimonas</taxon>
    </lineage>
</organism>
<dbReference type="PANTHER" id="PTHR33337:SF40">
    <property type="entry name" value="CENP-V_GFA DOMAIN-CONTAINING PROTEIN-RELATED"/>
    <property type="match status" value="1"/>
</dbReference>
<keyword evidence="4" id="KW-0456">Lyase</keyword>
<dbReference type="PROSITE" id="PS51891">
    <property type="entry name" value="CENP_V_GFA"/>
    <property type="match status" value="1"/>
</dbReference>
<dbReference type="RefSeq" id="WP_008601785.1">
    <property type="nucleotide sequence ID" value="NZ_AMRV01000004.1"/>
</dbReference>
<comment type="similarity">
    <text evidence="1">Belongs to the Gfa family.</text>
</comment>
<dbReference type="GO" id="GO:0016846">
    <property type="term" value="F:carbon-sulfur lyase activity"/>
    <property type="evidence" value="ECO:0007669"/>
    <property type="project" value="InterPro"/>
</dbReference>
<comment type="caution">
    <text evidence="6">The sequence shown here is derived from an EMBL/GenBank/DDBJ whole genome shotgun (WGS) entry which is preliminary data.</text>
</comment>
<accession>M2TMV1</accession>
<gene>
    <name evidence="6" type="ORF">C725_1664</name>
</gene>
<evidence type="ECO:0000256" key="1">
    <source>
        <dbReference type="ARBA" id="ARBA00005495"/>
    </source>
</evidence>
<evidence type="ECO:0000256" key="3">
    <source>
        <dbReference type="ARBA" id="ARBA00022833"/>
    </source>
</evidence>
<evidence type="ECO:0000259" key="5">
    <source>
        <dbReference type="PROSITE" id="PS51891"/>
    </source>
</evidence>
<proteinExistence type="inferred from homology"/>
<dbReference type="Gene3D" id="3.90.1590.10">
    <property type="entry name" value="glutathione-dependent formaldehyde- activating enzyme (gfa)"/>
    <property type="match status" value="1"/>
</dbReference>
<dbReference type="PATRIC" id="fig|1234595.3.peg.1666"/>
<protein>
    <submittedName>
        <fullName evidence="6">Glutathione-dependent formaldehyde-activating, GFA</fullName>
    </submittedName>
</protein>
<dbReference type="InterPro" id="IPR011057">
    <property type="entry name" value="Mss4-like_sf"/>
</dbReference>
<keyword evidence="3" id="KW-0862">Zinc</keyword>
<feature type="domain" description="CENP-V/GFA" evidence="5">
    <location>
        <begin position="11"/>
        <end position="128"/>
    </location>
</feature>
<dbReference type="GO" id="GO:0046872">
    <property type="term" value="F:metal ion binding"/>
    <property type="evidence" value="ECO:0007669"/>
    <property type="project" value="UniProtKB-KW"/>
</dbReference>
<dbReference type="InterPro" id="IPR006913">
    <property type="entry name" value="CENP-V/GFA"/>
</dbReference>
<evidence type="ECO:0000256" key="4">
    <source>
        <dbReference type="ARBA" id="ARBA00023239"/>
    </source>
</evidence>
<name>M2TMV1_9SPHN</name>
<sequence length="149" mass="15885">MATIEPDANPVQGACLCGAVSVTLKDARPEVSVCHCDMCRRWGGGPFLGVSGRVSQPAGHEIAGADALTVYRSSDWAERAFCGRCGSHIYYRYIPGDHYSFTAGLFAGADGFSISEQIFIDEKPSYYSLAEDTETLTGAEVKAKYGIGG</sequence>
<dbReference type="Pfam" id="PF04828">
    <property type="entry name" value="GFA"/>
    <property type="match status" value="1"/>
</dbReference>
<evidence type="ECO:0000313" key="7">
    <source>
        <dbReference type="Proteomes" id="UP000011717"/>
    </source>
</evidence>
<keyword evidence="7" id="KW-1185">Reference proteome</keyword>
<dbReference type="OrthoDB" id="7186766at2"/>
<dbReference type="SUPFAM" id="SSF51316">
    <property type="entry name" value="Mss4-like"/>
    <property type="match status" value="1"/>
</dbReference>
<dbReference type="EMBL" id="AMRV01000004">
    <property type="protein sequence ID" value="EMD83066.1"/>
    <property type="molecule type" value="Genomic_DNA"/>
</dbReference>
<evidence type="ECO:0000256" key="2">
    <source>
        <dbReference type="ARBA" id="ARBA00022723"/>
    </source>
</evidence>
<dbReference type="Proteomes" id="UP000011717">
    <property type="component" value="Unassembled WGS sequence"/>
</dbReference>